<dbReference type="GO" id="GO:0005739">
    <property type="term" value="C:mitochondrion"/>
    <property type="evidence" value="ECO:0007669"/>
    <property type="project" value="TreeGrafter"/>
</dbReference>
<evidence type="ECO:0000313" key="4">
    <source>
        <dbReference type="Proteomes" id="UP000182658"/>
    </source>
</evidence>
<feature type="compositionally biased region" description="Polar residues" evidence="2">
    <location>
        <begin position="27"/>
        <end position="40"/>
    </location>
</feature>
<protein>
    <submittedName>
        <fullName evidence="3">Uncharacterized protein</fullName>
    </submittedName>
</protein>
<proteinExistence type="predicted"/>
<sequence length="157" mass="17013">MASLTALLPTSRLLLPTLSRPMATASRHPSNLPSEASPSQPGKPLRLGELEGASFLIHPLKRSGEDVPTIRARLLYQSRKRGTLESDLLLSTFASQHLDSISRAQLEAPAAPGTGEWAQTVGTFKPAYRPVPKTILRTHVKEHGMGKGGMAFMPRLK</sequence>
<dbReference type="Gene3D" id="1.10.150.250">
    <property type="entry name" value="Flavinator of succinate dehydrogenase"/>
    <property type="match status" value="1"/>
</dbReference>
<name>A0A1J7IRR9_9PEZI</name>
<dbReference type="SUPFAM" id="SSF109910">
    <property type="entry name" value="YgfY-like"/>
    <property type="match status" value="1"/>
</dbReference>
<dbReference type="Pfam" id="PF03937">
    <property type="entry name" value="Sdh5"/>
    <property type="match status" value="1"/>
</dbReference>
<dbReference type="AlphaFoldDB" id="A0A1J7IRR9"/>
<dbReference type="EMBL" id="KV875097">
    <property type="protein sequence ID" value="OIW30045.1"/>
    <property type="molecule type" value="Genomic_DNA"/>
</dbReference>
<evidence type="ECO:0000256" key="1">
    <source>
        <dbReference type="ARBA" id="ARBA00023186"/>
    </source>
</evidence>
<evidence type="ECO:0000256" key="2">
    <source>
        <dbReference type="SAM" id="MobiDB-lite"/>
    </source>
</evidence>
<keyword evidence="1" id="KW-0143">Chaperone</keyword>
<evidence type="ECO:0000313" key="3">
    <source>
        <dbReference type="EMBL" id="OIW30045.1"/>
    </source>
</evidence>
<dbReference type="GO" id="GO:0006099">
    <property type="term" value="P:tricarboxylic acid cycle"/>
    <property type="evidence" value="ECO:0007669"/>
    <property type="project" value="TreeGrafter"/>
</dbReference>
<dbReference type="PANTHER" id="PTHR12469">
    <property type="entry name" value="PROTEIN EMI5 HOMOLOG, MITOCHONDRIAL"/>
    <property type="match status" value="1"/>
</dbReference>
<reference evidence="3 4" key="1">
    <citation type="submission" date="2016-10" db="EMBL/GenBank/DDBJ databases">
        <title>Draft genome sequence of Coniochaeta ligniaria NRRL30616, a lignocellulolytic fungus for bioabatement of inhibitors in plant biomass hydrolysates.</title>
        <authorList>
            <consortium name="DOE Joint Genome Institute"/>
            <person name="Jimenez D.J."/>
            <person name="Hector R.E."/>
            <person name="Riley R."/>
            <person name="Sun H."/>
            <person name="Grigoriev I.V."/>
            <person name="Van Elsas J.D."/>
            <person name="Nichols N.N."/>
        </authorList>
    </citation>
    <scope>NUCLEOTIDE SEQUENCE [LARGE SCALE GENOMIC DNA]</scope>
    <source>
        <strain evidence="3 4">NRRL 30616</strain>
    </source>
</reference>
<dbReference type="PANTHER" id="PTHR12469:SF2">
    <property type="entry name" value="SUCCINATE DEHYDROGENASE ASSEMBLY FACTOR 2, MITOCHONDRIAL"/>
    <property type="match status" value="1"/>
</dbReference>
<dbReference type="GO" id="GO:0034553">
    <property type="term" value="P:mitochondrial respiratory chain complex II assembly"/>
    <property type="evidence" value="ECO:0007669"/>
    <property type="project" value="TreeGrafter"/>
</dbReference>
<gene>
    <name evidence="3" type="ORF">CONLIGDRAFT_661544</name>
</gene>
<keyword evidence="4" id="KW-1185">Reference proteome</keyword>
<organism evidence="3 4">
    <name type="scientific">Coniochaeta ligniaria NRRL 30616</name>
    <dbReference type="NCBI Taxonomy" id="1408157"/>
    <lineage>
        <taxon>Eukaryota</taxon>
        <taxon>Fungi</taxon>
        <taxon>Dikarya</taxon>
        <taxon>Ascomycota</taxon>
        <taxon>Pezizomycotina</taxon>
        <taxon>Sordariomycetes</taxon>
        <taxon>Sordariomycetidae</taxon>
        <taxon>Coniochaetales</taxon>
        <taxon>Coniochaetaceae</taxon>
        <taxon>Coniochaeta</taxon>
    </lineage>
</organism>
<dbReference type="OrthoDB" id="284292at2759"/>
<dbReference type="Proteomes" id="UP000182658">
    <property type="component" value="Unassembled WGS sequence"/>
</dbReference>
<dbReference type="STRING" id="1408157.A0A1J7IRR9"/>
<feature type="region of interest" description="Disordered" evidence="2">
    <location>
        <begin position="22"/>
        <end position="45"/>
    </location>
</feature>
<dbReference type="InParanoid" id="A0A1J7IRR9"/>
<accession>A0A1J7IRR9</accession>
<dbReference type="InterPro" id="IPR036714">
    <property type="entry name" value="SDH_sf"/>
</dbReference>
<dbReference type="InterPro" id="IPR005631">
    <property type="entry name" value="SDH"/>
</dbReference>
<dbReference type="GO" id="GO:0006121">
    <property type="term" value="P:mitochondrial electron transport, succinate to ubiquinone"/>
    <property type="evidence" value="ECO:0007669"/>
    <property type="project" value="TreeGrafter"/>
</dbReference>